<evidence type="ECO:0000313" key="2">
    <source>
        <dbReference type="Proteomes" id="UP001165960"/>
    </source>
</evidence>
<proteinExistence type="predicted"/>
<dbReference type="EMBL" id="QTSX02002801">
    <property type="protein sequence ID" value="KAJ9075102.1"/>
    <property type="molecule type" value="Genomic_DNA"/>
</dbReference>
<dbReference type="Proteomes" id="UP001165960">
    <property type="component" value="Unassembled WGS sequence"/>
</dbReference>
<organism evidence="1 2">
    <name type="scientific">Entomophthora muscae</name>
    <dbReference type="NCBI Taxonomy" id="34485"/>
    <lineage>
        <taxon>Eukaryota</taxon>
        <taxon>Fungi</taxon>
        <taxon>Fungi incertae sedis</taxon>
        <taxon>Zoopagomycota</taxon>
        <taxon>Entomophthoromycotina</taxon>
        <taxon>Entomophthoromycetes</taxon>
        <taxon>Entomophthorales</taxon>
        <taxon>Entomophthoraceae</taxon>
        <taxon>Entomophthora</taxon>
    </lineage>
</organism>
<sequence length="244" mass="28019">MERDLNHMKELVKFYYPSYNPVKTPEAKSEISQKPQKTSFLKIVPYHCCGKTYLKHNKALAHFFEVHFTSLLHLWKETKNTCTKFSDIGNHNIPVVHRASFFLSSLAHLPNNPTHFRPAPHSKAPLDFTNPYSSALAMAYDYIAVVKAQPIQFLEFIALLKLHASFNNLQTPQSCYWPYWAHFIYPSLSPGVPTIILVKNPPRNKNKPFECPSLACSSAYKFRGGLLNHVTRNHKELLSHLTNL</sequence>
<reference evidence="1" key="1">
    <citation type="submission" date="2022-04" db="EMBL/GenBank/DDBJ databases">
        <title>Genome of the entomopathogenic fungus Entomophthora muscae.</title>
        <authorList>
            <person name="Elya C."/>
            <person name="Lovett B.R."/>
            <person name="Lee E."/>
            <person name="Macias A.M."/>
            <person name="Hajek A.E."/>
            <person name="De Bivort B.L."/>
            <person name="Kasson M.T."/>
            <person name="De Fine Licht H.H."/>
            <person name="Stajich J.E."/>
        </authorList>
    </citation>
    <scope>NUCLEOTIDE SEQUENCE</scope>
    <source>
        <strain evidence="1">Berkeley</strain>
    </source>
</reference>
<accession>A0ACC2TKT4</accession>
<keyword evidence="2" id="KW-1185">Reference proteome</keyword>
<protein>
    <submittedName>
        <fullName evidence="1">Uncharacterized protein</fullName>
    </submittedName>
</protein>
<comment type="caution">
    <text evidence="1">The sequence shown here is derived from an EMBL/GenBank/DDBJ whole genome shotgun (WGS) entry which is preliminary data.</text>
</comment>
<name>A0ACC2TKT4_9FUNG</name>
<gene>
    <name evidence="1" type="ORF">DSO57_1039471</name>
</gene>
<evidence type="ECO:0000313" key="1">
    <source>
        <dbReference type="EMBL" id="KAJ9075102.1"/>
    </source>
</evidence>